<dbReference type="AlphaFoldDB" id="A0A1F2P9K5"/>
<evidence type="ECO:0000256" key="1">
    <source>
        <dbReference type="ARBA" id="ARBA00009125"/>
    </source>
</evidence>
<evidence type="ECO:0000313" key="4">
    <source>
        <dbReference type="EMBL" id="OFV67893.1"/>
    </source>
</evidence>
<dbReference type="Proteomes" id="UP000186940">
    <property type="component" value="Unassembled WGS sequence"/>
</dbReference>
<dbReference type="STRING" id="1838285.SCAL_001268"/>
<protein>
    <submittedName>
        <fullName evidence="4">Methyltransferase Mtx, subunit X</fullName>
        <ecNumber evidence="4">2.1.1.-</ecNumber>
    </submittedName>
</protein>
<gene>
    <name evidence="4" type="ORF">SCAL_001268</name>
</gene>
<accession>A0A1F2P9K5</accession>
<keyword evidence="2 4" id="KW-0489">Methyltransferase</keyword>
<evidence type="ECO:0000256" key="2">
    <source>
        <dbReference type="ARBA" id="ARBA00022603"/>
    </source>
</evidence>
<evidence type="ECO:0000313" key="5">
    <source>
        <dbReference type="Proteomes" id="UP000186940"/>
    </source>
</evidence>
<proteinExistence type="inferred from homology"/>
<dbReference type="GO" id="GO:0008168">
    <property type="term" value="F:methyltransferase activity"/>
    <property type="evidence" value="ECO:0007669"/>
    <property type="project" value="UniProtKB-KW"/>
</dbReference>
<dbReference type="EC" id="2.1.1.-" evidence="4"/>
<dbReference type="GO" id="GO:0032259">
    <property type="term" value="P:methylation"/>
    <property type="evidence" value="ECO:0007669"/>
    <property type="project" value="UniProtKB-KW"/>
</dbReference>
<dbReference type="NCBIfam" id="TIGR03270">
    <property type="entry name" value="methan_mark_4"/>
    <property type="match status" value="1"/>
</dbReference>
<keyword evidence="3 4" id="KW-0808">Transferase</keyword>
<keyword evidence="5" id="KW-1185">Reference proteome</keyword>
<dbReference type="PATRIC" id="fig|1838285.3.peg.1288"/>
<sequence length="275" mass="29956">MAVRPDNNLFSFIENNLPRRCRIAIGVNDDRTFSMLEGIDEIIEPVFVTGSKVKLKDVGGKVIVSDKPEQELVDLLMNDEVDAAIRGSLPASSTLSYLKRRSGITNLARVALLKPVDLDPFLFAPVGIDEGDNFEDRLRLIENGIRILENFGMKARVGILSGGRLGDTGRSARVDRSLEEGKALVDVVSQMGYPVHHHEILIEDAVRESNLIIAPDGISGNLIFRTLTFLGRGSAWGAAVHHELGKTFVDTSRAGGSYSGSVKFAAVLSRRFGVV</sequence>
<evidence type="ECO:0000256" key="3">
    <source>
        <dbReference type="ARBA" id="ARBA00022679"/>
    </source>
</evidence>
<organism evidence="4 5">
    <name type="scientific">Candidatus Syntropharchaeum caldarium</name>
    <dbReference type="NCBI Taxonomy" id="1838285"/>
    <lineage>
        <taxon>Archaea</taxon>
        <taxon>Methanobacteriati</taxon>
        <taxon>Methanobacteriota</taxon>
        <taxon>Stenosarchaea group</taxon>
        <taxon>Methanomicrobia</taxon>
        <taxon>Methanosarcinales</taxon>
        <taxon>ANME-2 cluster</taxon>
        <taxon>Candidatus Syntropharchaeum</taxon>
    </lineage>
</organism>
<dbReference type="EMBL" id="LYOS01000003">
    <property type="protein sequence ID" value="OFV67893.1"/>
    <property type="molecule type" value="Genomic_DNA"/>
</dbReference>
<dbReference type="InterPro" id="IPR016764">
    <property type="entry name" value="MeTrfase_MtxX_xsu"/>
</dbReference>
<name>A0A1F2P9K5_9EURY</name>
<comment type="caution">
    <text evidence="4">The sequence shown here is derived from an EMBL/GenBank/DDBJ whole genome shotgun (WGS) entry which is preliminary data.</text>
</comment>
<comment type="similarity">
    <text evidence="1">Belongs to the MtxX family.</text>
</comment>
<dbReference type="SUPFAM" id="SSF53659">
    <property type="entry name" value="Isocitrate/Isopropylmalate dehydrogenase-like"/>
    <property type="match status" value="1"/>
</dbReference>
<reference evidence="4" key="1">
    <citation type="submission" date="2016-05" db="EMBL/GenBank/DDBJ databases">
        <title>Microbial consortia oxidize butane by reversing methanogenesis.</title>
        <authorList>
            <person name="Laso-Perez R."/>
            <person name="Richter M."/>
            <person name="Wegener G."/>
            <person name="Musat F."/>
        </authorList>
    </citation>
    <scope>NUCLEOTIDE SEQUENCE [LARGE SCALE GENOMIC DNA]</scope>
    <source>
        <strain evidence="4">BOX2</strain>
    </source>
</reference>